<proteinExistence type="predicted"/>
<dbReference type="InterPro" id="IPR007498">
    <property type="entry name" value="PqiA-like"/>
</dbReference>
<dbReference type="EMBL" id="SMZO01000016">
    <property type="protein sequence ID" value="TDL88165.1"/>
    <property type="molecule type" value="Genomic_DNA"/>
</dbReference>
<feature type="transmembrane region" description="Helical" evidence="1">
    <location>
        <begin position="54"/>
        <end position="78"/>
    </location>
</feature>
<evidence type="ECO:0000313" key="2">
    <source>
        <dbReference type="EMBL" id="TDL88165.1"/>
    </source>
</evidence>
<keyword evidence="1" id="KW-1133">Transmembrane helix</keyword>
<gene>
    <name evidence="2" type="ORF">E2L05_08990</name>
</gene>
<comment type="caution">
    <text evidence="2">The sequence shown here is derived from an EMBL/GenBank/DDBJ whole genome shotgun (WGS) entry which is preliminary data.</text>
</comment>
<feature type="transmembrane region" description="Helical" evidence="1">
    <location>
        <begin position="110"/>
        <end position="136"/>
    </location>
</feature>
<accession>A0A4R6AWU3</accession>
<dbReference type="AlphaFoldDB" id="A0A4R6AWU3"/>
<organism evidence="2 3">
    <name type="scientific">Meridianimarinicoccus aquatilis</name>
    <dbReference type="NCBI Taxonomy" id="2552766"/>
    <lineage>
        <taxon>Bacteria</taxon>
        <taxon>Pseudomonadati</taxon>
        <taxon>Pseudomonadota</taxon>
        <taxon>Alphaproteobacteria</taxon>
        <taxon>Rhodobacterales</taxon>
        <taxon>Paracoccaceae</taxon>
        <taxon>Meridianimarinicoccus</taxon>
    </lineage>
</organism>
<keyword evidence="1" id="KW-0472">Membrane</keyword>
<evidence type="ECO:0000313" key="3">
    <source>
        <dbReference type="Proteomes" id="UP000294562"/>
    </source>
</evidence>
<protein>
    <submittedName>
        <fullName evidence="2">Paraquat-inducible protein A</fullName>
    </submittedName>
</protein>
<sequence length="216" mass="22732">MSDAVGHAVPQTDLTEMTACPQCDWLHVIGDVPDGMRARCVRCQTVLLAPRRDAAVTIVALAAAALVLMIVAISFPFLNIAASGLSSSASVLDAAMSFALASGRMAPLSVIVAALIIVLPVARLAGLIYALGPLAVGNKARPYAAFVFRLSMRLRPWAMAEIFIIGVAVALVKVASLATVGFGPAFWAFVGLVILVAAKDMVLCERSMWRALEQAR</sequence>
<dbReference type="OrthoDB" id="5291921at2"/>
<dbReference type="RefSeq" id="WP_133342579.1">
    <property type="nucleotide sequence ID" value="NZ_SMZO01000016.1"/>
</dbReference>
<feature type="transmembrane region" description="Helical" evidence="1">
    <location>
        <begin position="184"/>
        <end position="202"/>
    </location>
</feature>
<keyword evidence="1" id="KW-0812">Transmembrane</keyword>
<dbReference type="Proteomes" id="UP000294562">
    <property type="component" value="Unassembled WGS sequence"/>
</dbReference>
<keyword evidence="3" id="KW-1185">Reference proteome</keyword>
<reference evidence="2 3" key="1">
    <citation type="submission" date="2019-03" db="EMBL/GenBank/DDBJ databases">
        <title>Rhodobacteraceae bacterium SM1902, a new member of the family Rhodobacteraceae isolated from Yantai.</title>
        <authorList>
            <person name="Sun Y."/>
        </authorList>
    </citation>
    <scope>NUCLEOTIDE SEQUENCE [LARGE SCALE GENOMIC DNA]</scope>
    <source>
        <strain evidence="2 3">SM1902</strain>
    </source>
</reference>
<feature type="transmembrane region" description="Helical" evidence="1">
    <location>
        <begin position="157"/>
        <end position="178"/>
    </location>
</feature>
<dbReference type="Pfam" id="PF04403">
    <property type="entry name" value="PqiA"/>
    <property type="match status" value="1"/>
</dbReference>
<evidence type="ECO:0000256" key="1">
    <source>
        <dbReference type="SAM" id="Phobius"/>
    </source>
</evidence>
<name>A0A4R6AWU3_9RHOB</name>